<reference evidence="1 2" key="1">
    <citation type="journal article" date="2024" name="Nat. Commun.">
        <title>Phylogenomics reveals the evolutionary origins of lichenization in chlorophyte algae.</title>
        <authorList>
            <person name="Puginier C."/>
            <person name="Libourel C."/>
            <person name="Otte J."/>
            <person name="Skaloud P."/>
            <person name="Haon M."/>
            <person name="Grisel S."/>
            <person name="Petersen M."/>
            <person name="Berrin J.G."/>
            <person name="Delaux P.M."/>
            <person name="Dal Grande F."/>
            <person name="Keller J."/>
        </authorList>
    </citation>
    <scope>NUCLEOTIDE SEQUENCE [LARGE SCALE GENOMIC DNA]</scope>
    <source>
        <strain evidence="1 2">SAG 2043</strain>
    </source>
</reference>
<accession>A0AAW1PY42</accession>
<gene>
    <name evidence="1" type="ORF">WJX72_012483</name>
</gene>
<evidence type="ECO:0000313" key="2">
    <source>
        <dbReference type="Proteomes" id="UP001489004"/>
    </source>
</evidence>
<dbReference type="Proteomes" id="UP001489004">
    <property type="component" value="Unassembled WGS sequence"/>
</dbReference>
<evidence type="ECO:0000313" key="1">
    <source>
        <dbReference type="EMBL" id="KAK9813320.1"/>
    </source>
</evidence>
<keyword evidence="2" id="KW-1185">Reference proteome</keyword>
<name>A0AAW1PY42_9CHLO</name>
<dbReference type="EMBL" id="JALJOR010000008">
    <property type="protein sequence ID" value="KAK9813320.1"/>
    <property type="molecule type" value="Genomic_DNA"/>
</dbReference>
<comment type="caution">
    <text evidence="1">The sequence shown here is derived from an EMBL/GenBank/DDBJ whole genome shotgun (WGS) entry which is preliminary data.</text>
</comment>
<sequence length="146" mass="15394">MTSAIVALGCKVEAQFIFELACSSQGIAVTAVPAGTQLDLEARSQLDLTESRGLHHLQQLARRSDFTVDMLWDRTLTHPDCAQPDCTAAVSLKSHATTHASTSLNVAQAMHFPSAAAINSRAPQTQGVNIALPVACPDTCLSGARP</sequence>
<protein>
    <submittedName>
        <fullName evidence="1">Uncharacterized protein</fullName>
    </submittedName>
</protein>
<dbReference type="AlphaFoldDB" id="A0AAW1PY42"/>
<proteinExistence type="predicted"/>
<organism evidence="1 2">
    <name type="scientific">[Myrmecia] bisecta</name>
    <dbReference type="NCBI Taxonomy" id="41462"/>
    <lineage>
        <taxon>Eukaryota</taxon>
        <taxon>Viridiplantae</taxon>
        <taxon>Chlorophyta</taxon>
        <taxon>core chlorophytes</taxon>
        <taxon>Trebouxiophyceae</taxon>
        <taxon>Trebouxiales</taxon>
        <taxon>Trebouxiaceae</taxon>
        <taxon>Myrmecia</taxon>
    </lineage>
</organism>